<dbReference type="AlphaFoldDB" id="A0A364XXG9"/>
<dbReference type="Proteomes" id="UP000251889">
    <property type="component" value="Unassembled WGS sequence"/>
</dbReference>
<dbReference type="RefSeq" id="WP_112749064.1">
    <property type="nucleotide sequence ID" value="NZ_QMFY01000014.1"/>
</dbReference>
<feature type="transmembrane region" description="Helical" evidence="5">
    <location>
        <begin position="96"/>
        <end position="113"/>
    </location>
</feature>
<dbReference type="Pfam" id="PF13564">
    <property type="entry name" value="DoxX_2"/>
    <property type="match status" value="1"/>
</dbReference>
<protein>
    <submittedName>
        <fullName evidence="6">DoxX family protein</fullName>
    </submittedName>
</protein>
<sequence length="126" mass="14243">MKKCKIIYWISTSIIFVFDAVIPALTSHTPLAVEGIRHLAFPDYFRVQLTVFKVIGGLLLILPKVPARFKEWAYVGFGINFLSASIAHAVVDGVDFQTFFPLIIFGILIVSYLSHHKLRHQQTAEL</sequence>
<dbReference type="EMBL" id="QMFY01000014">
    <property type="protein sequence ID" value="RAV98955.1"/>
    <property type="molecule type" value="Genomic_DNA"/>
</dbReference>
<evidence type="ECO:0000313" key="7">
    <source>
        <dbReference type="Proteomes" id="UP000251889"/>
    </source>
</evidence>
<gene>
    <name evidence="6" type="ORF">DQQ10_21915</name>
</gene>
<feature type="transmembrane region" description="Helical" evidence="5">
    <location>
        <begin position="72"/>
        <end position="90"/>
    </location>
</feature>
<reference evidence="6 7" key="1">
    <citation type="submission" date="2018-06" db="EMBL/GenBank/DDBJ databases">
        <title>Chryseolinea flavus sp. nov., a member of the phylum Bacteroidetes isolated from soil.</title>
        <authorList>
            <person name="Li Y."/>
            <person name="Wang J."/>
        </authorList>
    </citation>
    <scope>NUCLEOTIDE SEQUENCE [LARGE SCALE GENOMIC DNA]</scope>
    <source>
        <strain evidence="6 7">SDU1-6</strain>
    </source>
</reference>
<evidence type="ECO:0000256" key="4">
    <source>
        <dbReference type="ARBA" id="ARBA00023136"/>
    </source>
</evidence>
<keyword evidence="7" id="KW-1185">Reference proteome</keyword>
<feature type="transmembrane region" description="Helical" evidence="5">
    <location>
        <begin position="7"/>
        <end position="25"/>
    </location>
</feature>
<comment type="caution">
    <text evidence="6">The sequence shown here is derived from an EMBL/GenBank/DDBJ whole genome shotgun (WGS) entry which is preliminary data.</text>
</comment>
<evidence type="ECO:0000256" key="5">
    <source>
        <dbReference type="SAM" id="Phobius"/>
    </source>
</evidence>
<dbReference type="OrthoDB" id="7960583at2"/>
<evidence type="ECO:0000256" key="3">
    <source>
        <dbReference type="ARBA" id="ARBA00022989"/>
    </source>
</evidence>
<feature type="transmembrane region" description="Helical" evidence="5">
    <location>
        <begin position="45"/>
        <end position="65"/>
    </location>
</feature>
<proteinExistence type="predicted"/>
<evidence type="ECO:0000256" key="1">
    <source>
        <dbReference type="ARBA" id="ARBA00004141"/>
    </source>
</evidence>
<keyword evidence="4 5" id="KW-0472">Membrane</keyword>
<name>A0A364XXG9_9BACT</name>
<comment type="subcellular location">
    <subcellularLocation>
        <location evidence="1">Membrane</location>
        <topology evidence="1">Multi-pass membrane protein</topology>
    </subcellularLocation>
</comment>
<keyword evidence="3 5" id="KW-1133">Transmembrane helix</keyword>
<organism evidence="6 7">
    <name type="scientific">Pseudochryseolinea flava</name>
    <dbReference type="NCBI Taxonomy" id="2059302"/>
    <lineage>
        <taxon>Bacteria</taxon>
        <taxon>Pseudomonadati</taxon>
        <taxon>Bacteroidota</taxon>
        <taxon>Cytophagia</taxon>
        <taxon>Cytophagales</taxon>
        <taxon>Fulvivirgaceae</taxon>
        <taxon>Pseudochryseolinea</taxon>
    </lineage>
</organism>
<evidence type="ECO:0000256" key="2">
    <source>
        <dbReference type="ARBA" id="ARBA00022692"/>
    </source>
</evidence>
<dbReference type="GO" id="GO:0016020">
    <property type="term" value="C:membrane"/>
    <property type="evidence" value="ECO:0007669"/>
    <property type="project" value="UniProtKB-SubCell"/>
</dbReference>
<dbReference type="InterPro" id="IPR032808">
    <property type="entry name" value="DoxX"/>
</dbReference>
<evidence type="ECO:0000313" key="6">
    <source>
        <dbReference type="EMBL" id="RAV98955.1"/>
    </source>
</evidence>
<accession>A0A364XXG9</accession>
<keyword evidence="2 5" id="KW-0812">Transmembrane</keyword>